<dbReference type="EMBL" id="LRFC01000034">
    <property type="protein sequence ID" value="KZE64834.1"/>
    <property type="molecule type" value="Genomic_DNA"/>
</dbReference>
<dbReference type="PANTHER" id="PTHR40034">
    <property type="entry name" value="BSL5891 PROTEIN"/>
    <property type="match status" value="1"/>
</dbReference>
<evidence type="ECO:0000313" key="2">
    <source>
        <dbReference type="EMBL" id="KZE64834.1"/>
    </source>
</evidence>
<keyword evidence="1" id="KW-0812">Transmembrane</keyword>
<organism evidence="2 3">
    <name type="scientific">Fictibacillus phosphorivorans</name>
    <dbReference type="NCBI Taxonomy" id="1221500"/>
    <lineage>
        <taxon>Bacteria</taxon>
        <taxon>Bacillati</taxon>
        <taxon>Bacillota</taxon>
        <taxon>Bacilli</taxon>
        <taxon>Bacillales</taxon>
        <taxon>Fictibacillaceae</taxon>
        <taxon>Fictibacillus</taxon>
    </lineage>
</organism>
<dbReference type="InterPro" id="IPR021741">
    <property type="entry name" value="DUF3311"/>
</dbReference>
<keyword evidence="1" id="KW-1133">Transmembrane helix</keyword>
<sequence>MMKKLLMILFISAPFIAQLVVLPFANRIDPIVLGLPFLQFWLFLWIVLTPLFTFGIYLLQKSQGGLD</sequence>
<reference evidence="3" key="1">
    <citation type="submission" date="2016-01" db="EMBL/GenBank/DDBJ databases">
        <title>Draft genome of Chromobacterium sp. F49.</title>
        <authorList>
            <person name="Hong K.W."/>
        </authorList>
    </citation>
    <scope>NUCLEOTIDE SEQUENCE [LARGE SCALE GENOMIC DNA]</scope>
    <source>
        <strain evidence="3">P7IIIA</strain>
    </source>
</reference>
<feature type="transmembrane region" description="Helical" evidence="1">
    <location>
        <begin position="37"/>
        <end position="59"/>
    </location>
</feature>
<accession>A0A165N6Q5</accession>
<evidence type="ECO:0008006" key="4">
    <source>
        <dbReference type="Google" id="ProtNLM"/>
    </source>
</evidence>
<keyword evidence="3" id="KW-1185">Reference proteome</keyword>
<keyword evidence="1" id="KW-0472">Membrane</keyword>
<dbReference type="Pfam" id="PF11755">
    <property type="entry name" value="DUF3311"/>
    <property type="match status" value="1"/>
</dbReference>
<evidence type="ECO:0000256" key="1">
    <source>
        <dbReference type="SAM" id="Phobius"/>
    </source>
</evidence>
<name>A0A165N6Q5_9BACL</name>
<dbReference type="AlphaFoldDB" id="A0A165N6Q5"/>
<gene>
    <name evidence="2" type="ORF">AWM68_09260</name>
</gene>
<dbReference type="PANTHER" id="PTHR40034:SF1">
    <property type="entry name" value="BSL5891 PROTEIN"/>
    <property type="match status" value="1"/>
</dbReference>
<proteinExistence type="predicted"/>
<comment type="caution">
    <text evidence="2">The sequence shown here is derived from an EMBL/GenBank/DDBJ whole genome shotgun (WGS) entry which is preliminary data.</text>
</comment>
<evidence type="ECO:0000313" key="3">
    <source>
        <dbReference type="Proteomes" id="UP000076567"/>
    </source>
</evidence>
<protein>
    <recommendedName>
        <fullName evidence="4">DUF3311 domain-containing protein</fullName>
    </recommendedName>
</protein>
<dbReference type="Proteomes" id="UP000076567">
    <property type="component" value="Unassembled WGS sequence"/>
</dbReference>